<dbReference type="Gene3D" id="2.60.120.620">
    <property type="entry name" value="q2cbj1_9rhob like domain"/>
    <property type="match status" value="1"/>
</dbReference>
<dbReference type="Pfam" id="PF05721">
    <property type="entry name" value="PhyH"/>
    <property type="match status" value="1"/>
</dbReference>
<evidence type="ECO:0000313" key="2">
    <source>
        <dbReference type="Proteomes" id="UP001331561"/>
    </source>
</evidence>
<proteinExistence type="predicted"/>
<dbReference type="SUPFAM" id="SSF51197">
    <property type="entry name" value="Clavaminate synthase-like"/>
    <property type="match status" value="1"/>
</dbReference>
<protein>
    <submittedName>
        <fullName evidence="1">Phytanoyl-CoA dioxygenase family protein</fullName>
    </submittedName>
</protein>
<dbReference type="Proteomes" id="UP001331561">
    <property type="component" value="Unassembled WGS sequence"/>
</dbReference>
<keyword evidence="1" id="KW-0560">Oxidoreductase</keyword>
<sequence length="222" mass="24318">MTQFAEDGFALIPEVLMQGECASIAKQASQPSSAAAGTRGLLSHAWCRTLAKTIQRHPALSRFIPPDLVAVQCTYFEKSLDTNWLVPVHQDLSIPVAERVSEPSLTGWSEKEGALYVQAPVGVLEQLVAVRIHIDACGAEDGPLRIVPGSHRRGRISAEEAPAIRQSRAEWVCVAEQGSVLLMRPLLLHASSKATGSSKRRVLHFLFGPRSLPFDLRWHETV</sequence>
<accession>A0ABU6K1H2</accession>
<name>A0ABU6K1H2_9RHOO</name>
<comment type="caution">
    <text evidence="1">The sequence shown here is derived from an EMBL/GenBank/DDBJ whole genome shotgun (WGS) entry which is preliminary data.</text>
</comment>
<dbReference type="InterPro" id="IPR008775">
    <property type="entry name" value="Phytyl_CoA_dOase-like"/>
</dbReference>
<organism evidence="1 2">
    <name type="scientific">Uliginosibacterium silvisoli</name>
    <dbReference type="NCBI Taxonomy" id="3114758"/>
    <lineage>
        <taxon>Bacteria</taxon>
        <taxon>Pseudomonadati</taxon>
        <taxon>Pseudomonadota</taxon>
        <taxon>Betaproteobacteria</taxon>
        <taxon>Rhodocyclales</taxon>
        <taxon>Zoogloeaceae</taxon>
        <taxon>Uliginosibacterium</taxon>
    </lineage>
</organism>
<dbReference type="RefSeq" id="WP_327598328.1">
    <property type="nucleotide sequence ID" value="NZ_JAYXHS010000001.1"/>
</dbReference>
<gene>
    <name evidence="1" type="ORF">VVD49_06525</name>
</gene>
<reference evidence="1 2" key="1">
    <citation type="submission" date="2024-01" db="EMBL/GenBank/DDBJ databases">
        <title>Uliginosibacterium soil sp. nov.</title>
        <authorList>
            <person name="Lv Y."/>
        </authorList>
    </citation>
    <scope>NUCLEOTIDE SEQUENCE [LARGE SCALE GENOMIC DNA]</scope>
    <source>
        <strain evidence="1 2">H3</strain>
    </source>
</reference>
<evidence type="ECO:0000313" key="1">
    <source>
        <dbReference type="EMBL" id="MEC5385371.1"/>
    </source>
</evidence>
<keyword evidence="1" id="KW-0223">Dioxygenase</keyword>
<dbReference type="EMBL" id="JAYXHS010000001">
    <property type="protein sequence ID" value="MEC5385371.1"/>
    <property type="molecule type" value="Genomic_DNA"/>
</dbReference>
<keyword evidence="2" id="KW-1185">Reference proteome</keyword>
<dbReference type="GO" id="GO:0051213">
    <property type="term" value="F:dioxygenase activity"/>
    <property type="evidence" value="ECO:0007669"/>
    <property type="project" value="UniProtKB-KW"/>
</dbReference>